<evidence type="ECO:0000256" key="2">
    <source>
        <dbReference type="ARBA" id="ARBA00022574"/>
    </source>
</evidence>
<feature type="region of interest" description="Disordered" evidence="5">
    <location>
        <begin position="508"/>
        <end position="542"/>
    </location>
</feature>
<gene>
    <name evidence="6" type="ORF">PENSTE_c007G03469</name>
</gene>
<evidence type="ECO:0000256" key="4">
    <source>
        <dbReference type="ARBA" id="ARBA00023242"/>
    </source>
</evidence>
<evidence type="ECO:0000256" key="5">
    <source>
        <dbReference type="SAM" id="MobiDB-lite"/>
    </source>
</evidence>
<feature type="compositionally biased region" description="Polar residues" evidence="5">
    <location>
        <begin position="120"/>
        <end position="129"/>
    </location>
</feature>
<keyword evidence="2" id="KW-0853">WD repeat</keyword>
<evidence type="ECO:0000313" key="7">
    <source>
        <dbReference type="Proteomes" id="UP000191285"/>
    </source>
</evidence>
<dbReference type="GO" id="GO:0006357">
    <property type="term" value="P:regulation of transcription by RNA polymerase II"/>
    <property type="evidence" value="ECO:0007669"/>
    <property type="project" value="TreeGrafter"/>
</dbReference>
<evidence type="ECO:0000313" key="6">
    <source>
        <dbReference type="EMBL" id="OQE24688.1"/>
    </source>
</evidence>
<dbReference type="InterPro" id="IPR036322">
    <property type="entry name" value="WD40_repeat_dom_sf"/>
</dbReference>
<dbReference type="PANTHER" id="PTHR22846:SF2">
    <property type="entry name" value="F-BOX-LIKE_WD REPEAT-CONTAINING PROTEIN EBI"/>
    <property type="match status" value="1"/>
</dbReference>
<protein>
    <submittedName>
        <fullName evidence="6">Uncharacterized protein</fullName>
    </submittedName>
</protein>
<dbReference type="GO" id="GO:0034967">
    <property type="term" value="C:Set3 complex"/>
    <property type="evidence" value="ECO:0007669"/>
    <property type="project" value="TreeGrafter"/>
</dbReference>
<keyword evidence="3" id="KW-0677">Repeat</keyword>
<proteinExistence type="predicted"/>
<dbReference type="EMBL" id="MLKD01000007">
    <property type="protein sequence ID" value="OQE24688.1"/>
    <property type="molecule type" value="Genomic_DNA"/>
</dbReference>
<dbReference type="InterPro" id="IPR015943">
    <property type="entry name" value="WD40/YVTN_repeat-like_dom_sf"/>
</dbReference>
<dbReference type="InterPro" id="IPR006594">
    <property type="entry name" value="LisH"/>
</dbReference>
<keyword evidence="7" id="KW-1185">Reference proteome</keyword>
<dbReference type="STRING" id="303698.A0A1V6TE78"/>
<dbReference type="Gene3D" id="1.20.960.30">
    <property type="match status" value="1"/>
</dbReference>
<dbReference type="GO" id="GO:0003714">
    <property type="term" value="F:transcription corepressor activity"/>
    <property type="evidence" value="ECO:0007669"/>
    <property type="project" value="InterPro"/>
</dbReference>
<dbReference type="InterPro" id="IPR001680">
    <property type="entry name" value="WD40_rpt"/>
</dbReference>
<sequence length="567" mass="61965">MVAHVVMAQPDLTSHHVNYLIWRYLQESGHGDAAVSLQRAWYPDPQSLPFARHIRTHALVSLVQKGLQYHELESSLDKEGNAINFTPSEYFFGPEPFEASALKRRDDAGTDQPAEPPREQATNGHSAEASSRKEANGDESMEVDEESKGSVDGDGDVSMGAEEPPAEPTLSTGSSAGVQISPAKAADLAPDTALLQADDHVMTTRWRPRDSTLLAAAGESSCSLWKLSISSAPVQNRFLDLKGSGAYVSGIAWDAAGSKLAVATIRDMKGAITMYNSDGNVMDLLPDLPRLISGLHWSDDSPRLVVVASDERSSELALWDDNRRPDVYPPPQAIDSHVYDLAWCGRNMIFACGDGAVYQCEVDNNIRLTKTYTSQDTETAWAFLRSAHTPSYSVAVTASSTNSSIWIPTHDIVIENAHQDAITAIDIRPMEPQSQHNSTITIASYSTDTYVHVWQVDLDTKQHKRIHRLRLGSSTPALAGSFSPDGYALCAVSKDQLFIWNAERGGEPMATWSAPSTDQVKEDPDQATNGQNGHAVPVPDRDLSWDHDGKKLAYGFENQMAVVNLQR</sequence>
<evidence type="ECO:0000256" key="3">
    <source>
        <dbReference type="ARBA" id="ARBA00022737"/>
    </source>
</evidence>
<comment type="subcellular location">
    <subcellularLocation>
        <location evidence="1">Nucleus</location>
    </subcellularLocation>
</comment>
<dbReference type="InterPro" id="IPR045183">
    <property type="entry name" value="Ebi-like"/>
</dbReference>
<feature type="region of interest" description="Disordered" evidence="5">
    <location>
        <begin position="104"/>
        <end position="177"/>
    </location>
</feature>
<organism evidence="6 7">
    <name type="scientific">Penicillium steckii</name>
    <dbReference type="NCBI Taxonomy" id="303698"/>
    <lineage>
        <taxon>Eukaryota</taxon>
        <taxon>Fungi</taxon>
        <taxon>Dikarya</taxon>
        <taxon>Ascomycota</taxon>
        <taxon>Pezizomycotina</taxon>
        <taxon>Eurotiomycetes</taxon>
        <taxon>Eurotiomycetidae</taxon>
        <taxon>Eurotiales</taxon>
        <taxon>Aspergillaceae</taxon>
        <taxon>Penicillium</taxon>
    </lineage>
</organism>
<dbReference type="AlphaFoldDB" id="A0A1V6TE78"/>
<dbReference type="Proteomes" id="UP000191285">
    <property type="component" value="Unassembled WGS sequence"/>
</dbReference>
<comment type="caution">
    <text evidence="6">The sequence shown here is derived from an EMBL/GenBank/DDBJ whole genome shotgun (WGS) entry which is preliminary data.</text>
</comment>
<reference evidence="7" key="1">
    <citation type="journal article" date="2017" name="Nat. Microbiol.">
        <title>Global analysis of biosynthetic gene clusters reveals vast potential of secondary metabolite production in Penicillium species.</title>
        <authorList>
            <person name="Nielsen J.C."/>
            <person name="Grijseels S."/>
            <person name="Prigent S."/>
            <person name="Ji B."/>
            <person name="Dainat J."/>
            <person name="Nielsen K.F."/>
            <person name="Frisvad J.C."/>
            <person name="Workman M."/>
            <person name="Nielsen J."/>
        </authorList>
    </citation>
    <scope>NUCLEOTIDE SEQUENCE [LARGE SCALE GENOMIC DNA]</scope>
    <source>
        <strain evidence="7">IBT 24891</strain>
    </source>
</reference>
<keyword evidence="4" id="KW-0539">Nucleus</keyword>
<dbReference type="Pfam" id="PF08513">
    <property type="entry name" value="LisH"/>
    <property type="match status" value="1"/>
</dbReference>
<evidence type="ECO:0000256" key="1">
    <source>
        <dbReference type="ARBA" id="ARBA00004123"/>
    </source>
</evidence>
<accession>A0A1V6TE78</accession>
<dbReference type="Gene3D" id="2.130.10.10">
    <property type="entry name" value="YVTN repeat-like/Quinoprotein amine dehydrogenase"/>
    <property type="match status" value="1"/>
</dbReference>
<dbReference type="PANTHER" id="PTHR22846">
    <property type="entry name" value="WD40 REPEAT PROTEIN"/>
    <property type="match status" value="1"/>
</dbReference>
<dbReference type="OrthoDB" id="1367865at2759"/>
<dbReference type="SMART" id="SM00320">
    <property type="entry name" value="WD40"/>
    <property type="match status" value="5"/>
</dbReference>
<dbReference type="SUPFAM" id="SSF50978">
    <property type="entry name" value="WD40 repeat-like"/>
    <property type="match status" value="1"/>
</dbReference>
<name>A0A1V6TE78_9EURO</name>